<proteinExistence type="predicted"/>
<dbReference type="EMBL" id="CAJNOK010013251">
    <property type="protein sequence ID" value="CAF1180716.1"/>
    <property type="molecule type" value="Genomic_DNA"/>
</dbReference>
<dbReference type="PANTHER" id="PTHR45740:SF6">
    <property type="entry name" value="PROTEIN MONO-ADP-RIBOSYLTRANSFERASE PARP12"/>
    <property type="match status" value="1"/>
</dbReference>
<dbReference type="GO" id="GO:1990404">
    <property type="term" value="F:NAD+-protein mono-ADP-ribosyltransferase activity"/>
    <property type="evidence" value="ECO:0007669"/>
    <property type="project" value="TreeGrafter"/>
</dbReference>
<dbReference type="PROSITE" id="PS51059">
    <property type="entry name" value="PARP_CATALYTIC"/>
    <property type="match status" value="1"/>
</dbReference>
<dbReference type="GO" id="GO:0005634">
    <property type="term" value="C:nucleus"/>
    <property type="evidence" value="ECO:0007669"/>
    <property type="project" value="TreeGrafter"/>
</dbReference>
<dbReference type="InterPro" id="IPR012317">
    <property type="entry name" value="Poly(ADP-ribose)pol_cat_dom"/>
</dbReference>
<evidence type="ECO:0000259" key="2">
    <source>
        <dbReference type="PROSITE" id="PS51059"/>
    </source>
</evidence>
<dbReference type="InterPro" id="IPR051712">
    <property type="entry name" value="ARTD-AVP"/>
</dbReference>
<dbReference type="Gene3D" id="3.90.228.10">
    <property type="match status" value="1"/>
</dbReference>
<dbReference type="Pfam" id="PF00644">
    <property type="entry name" value="PARP"/>
    <property type="match status" value="1"/>
</dbReference>
<protein>
    <recommendedName>
        <fullName evidence="1">Poly [ADP-ribose] polymerase</fullName>
        <shortName evidence="1">PARP</shortName>
        <ecNumber evidence="1">2.4.2.-</ecNumber>
    </recommendedName>
</protein>
<gene>
    <name evidence="3" type="ORF">OVA965_LOCUS23046</name>
    <name evidence="4" type="ORF">TMI583_LOCUS23762</name>
</gene>
<organism evidence="4 5">
    <name type="scientific">Didymodactylos carnosus</name>
    <dbReference type="NCBI Taxonomy" id="1234261"/>
    <lineage>
        <taxon>Eukaryota</taxon>
        <taxon>Metazoa</taxon>
        <taxon>Spiralia</taxon>
        <taxon>Gnathifera</taxon>
        <taxon>Rotifera</taxon>
        <taxon>Eurotatoria</taxon>
        <taxon>Bdelloidea</taxon>
        <taxon>Philodinida</taxon>
        <taxon>Philodinidae</taxon>
        <taxon>Didymodactylos</taxon>
    </lineage>
</organism>
<reference evidence="4" key="1">
    <citation type="submission" date="2021-02" db="EMBL/GenBank/DDBJ databases">
        <authorList>
            <person name="Nowell W R."/>
        </authorList>
    </citation>
    <scope>NUCLEOTIDE SEQUENCE</scope>
</reference>
<dbReference type="GO" id="GO:0003950">
    <property type="term" value="F:NAD+ poly-ADP-ribosyltransferase activity"/>
    <property type="evidence" value="ECO:0007669"/>
    <property type="project" value="UniProtKB-UniRule"/>
</dbReference>
<evidence type="ECO:0000313" key="4">
    <source>
        <dbReference type="EMBL" id="CAF3991952.1"/>
    </source>
</evidence>
<sequence>MRKIPGSNVISIEQIKNPDIEALYEYMKRTISKECPGNDPNERELFHGTKGVAIDGIFNRGFDDRYYNIGGSWGPGAYFAHDPRLSHIFTAPDQETQQRIIFYTKVLLGVQSVLTAASTLSSAPHN</sequence>
<evidence type="ECO:0000313" key="3">
    <source>
        <dbReference type="EMBL" id="CAF1180716.1"/>
    </source>
</evidence>
<dbReference type="Proteomes" id="UP000677228">
    <property type="component" value="Unassembled WGS sequence"/>
</dbReference>
<accession>A0A8S2NEL1</accession>
<evidence type="ECO:0000313" key="5">
    <source>
        <dbReference type="Proteomes" id="UP000682733"/>
    </source>
</evidence>
<feature type="domain" description="PARP catalytic" evidence="2">
    <location>
        <begin position="1"/>
        <end position="126"/>
    </location>
</feature>
<name>A0A8S2NEL1_9BILA</name>
<evidence type="ECO:0000256" key="1">
    <source>
        <dbReference type="RuleBase" id="RU362114"/>
    </source>
</evidence>
<keyword evidence="1" id="KW-0520">NAD</keyword>
<dbReference type="Proteomes" id="UP000682733">
    <property type="component" value="Unassembled WGS sequence"/>
</dbReference>
<dbReference type="SUPFAM" id="SSF56399">
    <property type="entry name" value="ADP-ribosylation"/>
    <property type="match status" value="1"/>
</dbReference>
<keyword evidence="1" id="KW-0808">Transferase</keyword>
<dbReference type="PANTHER" id="PTHR45740">
    <property type="entry name" value="POLY [ADP-RIBOSE] POLYMERASE"/>
    <property type="match status" value="1"/>
</dbReference>
<dbReference type="EMBL" id="CAJOBA010034778">
    <property type="protein sequence ID" value="CAF3991952.1"/>
    <property type="molecule type" value="Genomic_DNA"/>
</dbReference>
<keyword evidence="1" id="KW-0328">Glycosyltransferase</keyword>
<comment type="caution">
    <text evidence="4">The sequence shown here is derived from an EMBL/GenBank/DDBJ whole genome shotgun (WGS) entry which is preliminary data.</text>
</comment>
<dbReference type="EC" id="2.4.2.-" evidence="1"/>
<dbReference type="AlphaFoldDB" id="A0A8S2NEL1"/>